<dbReference type="InterPro" id="IPR011322">
    <property type="entry name" value="N-reg_PII-like_a/b"/>
</dbReference>
<gene>
    <name evidence="2" type="ORF">IX84_20385</name>
</gene>
<reference evidence="2 3" key="1">
    <citation type="journal article" date="2014" name="Int. J. Syst. Evol. Microbiol.">
        <title>Phaeodactylibacter xiamenensis gen. nov., sp. nov., a member of the family Saprospiraceae isolated from the marine alga Phaeodactylum tricornutum.</title>
        <authorList>
            <person name="Chen Z.Jr."/>
            <person name="Lei X."/>
            <person name="Lai Q."/>
            <person name="Li Y."/>
            <person name="Zhang B."/>
            <person name="Zhang J."/>
            <person name="Zhang H."/>
            <person name="Yang L."/>
            <person name="Zheng W."/>
            <person name="Tian Y."/>
            <person name="Yu Z."/>
            <person name="Xu H.Jr."/>
            <person name="Zheng T."/>
        </authorList>
    </citation>
    <scope>NUCLEOTIDE SEQUENCE [LARGE SCALE GENOMIC DNA]</scope>
    <source>
        <strain evidence="2 3">KD52</strain>
    </source>
</reference>
<dbReference type="PRINTS" id="PR00340">
    <property type="entry name" value="PIIGLNB"/>
</dbReference>
<sequence>MKKIEAIIRLSRFEQIRDALAGIGVRFFTLTEVKGFGLQIGPKMTYRGSTYDADYIARLQLDILCEDEKVDDIVKTISASGRTGEVGDGKIIVYDVKHVVRIRTGETNAEAL</sequence>
<dbReference type="RefSeq" id="WP_044224544.1">
    <property type="nucleotide sequence ID" value="NZ_CAKZLC010000427.1"/>
</dbReference>
<keyword evidence="3" id="KW-1185">Reference proteome</keyword>
<keyword evidence="1" id="KW-0597">Phosphoprotein</keyword>
<dbReference type="GO" id="GO:0005524">
    <property type="term" value="F:ATP binding"/>
    <property type="evidence" value="ECO:0007669"/>
    <property type="project" value="TreeGrafter"/>
</dbReference>
<evidence type="ECO:0000256" key="1">
    <source>
        <dbReference type="PIRSR" id="PIRSR602187-50"/>
    </source>
</evidence>
<dbReference type="PANTHER" id="PTHR30115:SF11">
    <property type="entry name" value="NITROGEN REGULATORY PROTEIN P-II HOMOLOG"/>
    <property type="match status" value="1"/>
</dbReference>
<dbReference type="Proteomes" id="UP000029736">
    <property type="component" value="Unassembled WGS sequence"/>
</dbReference>
<dbReference type="OrthoDB" id="9802729at2"/>
<dbReference type="Gene3D" id="3.30.70.120">
    <property type="match status" value="1"/>
</dbReference>
<organism evidence="2 3">
    <name type="scientific">Phaeodactylibacter xiamenensis</name>
    <dbReference type="NCBI Taxonomy" id="1524460"/>
    <lineage>
        <taxon>Bacteria</taxon>
        <taxon>Pseudomonadati</taxon>
        <taxon>Bacteroidota</taxon>
        <taxon>Saprospiria</taxon>
        <taxon>Saprospirales</taxon>
        <taxon>Haliscomenobacteraceae</taxon>
        <taxon>Phaeodactylibacter</taxon>
    </lineage>
</organism>
<dbReference type="SMART" id="SM00938">
    <property type="entry name" value="P-II"/>
    <property type="match status" value="1"/>
</dbReference>
<dbReference type="GO" id="GO:0030234">
    <property type="term" value="F:enzyme regulator activity"/>
    <property type="evidence" value="ECO:0007669"/>
    <property type="project" value="InterPro"/>
</dbReference>
<dbReference type="STRING" id="1524460.IX84_20385"/>
<feature type="modified residue" description="O-UMP-tyrosine" evidence="1">
    <location>
        <position position="51"/>
    </location>
</feature>
<evidence type="ECO:0000313" key="2">
    <source>
        <dbReference type="EMBL" id="KGE86641.1"/>
    </source>
</evidence>
<dbReference type="PROSITE" id="PS51343">
    <property type="entry name" value="PII_GLNB_DOM"/>
    <property type="match status" value="1"/>
</dbReference>
<dbReference type="AlphaFoldDB" id="A0A098S3L5"/>
<dbReference type="InterPro" id="IPR015867">
    <property type="entry name" value="N-reg_PII/ATP_PRibTrfase_C"/>
</dbReference>
<dbReference type="GO" id="GO:0006808">
    <property type="term" value="P:regulation of nitrogen utilization"/>
    <property type="evidence" value="ECO:0007669"/>
    <property type="project" value="InterPro"/>
</dbReference>
<dbReference type="GO" id="GO:0005829">
    <property type="term" value="C:cytosol"/>
    <property type="evidence" value="ECO:0007669"/>
    <property type="project" value="TreeGrafter"/>
</dbReference>
<accession>A0A098S3L5</accession>
<dbReference type="Pfam" id="PF00543">
    <property type="entry name" value="P-II"/>
    <property type="match status" value="1"/>
</dbReference>
<proteinExistence type="predicted"/>
<name>A0A098S3L5_9BACT</name>
<protein>
    <submittedName>
        <fullName evidence="2">Nitrogen regulatory protein P-II 1</fullName>
    </submittedName>
</protein>
<dbReference type="SUPFAM" id="SSF54913">
    <property type="entry name" value="GlnB-like"/>
    <property type="match status" value="1"/>
</dbReference>
<dbReference type="PANTHER" id="PTHR30115">
    <property type="entry name" value="NITROGEN REGULATORY PROTEIN P-II"/>
    <property type="match status" value="1"/>
</dbReference>
<dbReference type="InterPro" id="IPR002187">
    <property type="entry name" value="N-reg_PII"/>
</dbReference>
<evidence type="ECO:0000313" key="3">
    <source>
        <dbReference type="Proteomes" id="UP000029736"/>
    </source>
</evidence>
<dbReference type="EMBL" id="JPOS01000076">
    <property type="protein sequence ID" value="KGE86641.1"/>
    <property type="molecule type" value="Genomic_DNA"/>
</dbReference>
<comment type="caution">
    <text evidence="2">The sequence shown here is derived from an EMBL/GenBank/DDBJ whole genome shotgun (WGS) entry which is preliminary data.</text>
</comment>